<sequence>MIVHVPPPHAVRATVNSIDDVLLLSGCPRVPSTIGT</sequence>
<gene>
    <name evidence="1" type="ORF">BofuT4_uP003060.1</name>
</gene>
<dbReference type="HOGENOM" id="CLU_3359552_0_0_1"/>
<evidence type="ECO:0000313" key="1">
    <source>
        <dbReference type="EMBL" id="CCD47147.1"/>
    </source>
</evidence>
<name>G2Y3A7_BOTF4</name>
<dbReference type="AlphaFoldDB" id="G2Y3A7"/>
<proteinExistence type="predicted"/>
<organism evidence="1 2">
    <name type="scientific">Botryotinia fuckeliana (strain T4)</name>
    <name type="common">Noble rot fungus</name>
    <name type="synonym">Botrytis cinerea</name>
    <dbReference type="NCBI Taxonomy" id="999810"/>
    <lineage>
        <taxon>Eukaryota</taxon>
        <taxon>Fungi</taxon>
        <taxon>Dikarya</taxon>
        <taxon>Ascomycota</taxon>
        <taxon>Pezizomycotina</taxon>
        <taxon>Leotiomycetes</taxon>
        <taxon>Helotiales</taxon>
        <taxon>Sclerotiniaceae</taxon>
        <taxon>Botrytis</taxon>
    </lineage>
</organism>
<evidence type="ECO:0000313" key="2">
    <source>
        <dbReference type="Proteomes" id="UP000008177"/>
    </source>
</evidence>
<dbReference type="EMBL" id="FQ790286">
    <property type="protein sequence ID" value="CCD47147.1"/>
    <property type="molecule type" value="Genomic_DNA"/>
</dbReference>
<reference evidence="2" key="1">
    <citation type="journal article" date="2011" name="PLoS Genet.">
        <title>Genomic analysis of the necrotrophic fungal pathogens Sclerotinia sclerotiorum and Botrytis cinerea.</title>
        <authorList>
            <person name="Amselem J."/>
            <person name="Cuomo C.A."/>
            <person name="van Kan J.A."/>
            <person name="Viaud M."/>
            <person name="Benito E.P."/>
            <person name="Couloux A."/>
            <person name="Coutinho P.M."/>
            <person name="de Vries R.P."/>
            <person name="Dyer P.S."/>
            <person name="Fillinger S."/>
            <person name="Fournier E."/>
            <person name="Gout L."/>
            <person name="Hahn M."/>
            <person name="Kohn L."/>
            <person name="Lapalu N."/>
            <person name="Plummer K.M."/>
            <person name="Pradier J.M."/>
            <person name="Quevillon E."/>
            <person name="Sharon A."/>
            <person name="Simon A."/>
            <person name="ten Have A."/>
            <person name="Tudzynski B."/>
            <person name="Tudzynski P."/>
            <person name="Wincker P."/>
            <person name="Andrew M."/>
            <person name="Anthouard V."/>
            <person name="Beever R.E."/>
            <person name="Beffa R."/>
            <person name="Benoit I."/>
            <person name="Bouzid O."/>
            <person name="Brault B."/>
            <person name="Chen Z."/>
            <person name="Choquer M."/>
            <person name="Collemare J."/>
            <person name="Cotton P."/>
            <person name="Danchin E.G."/>
            <person name="Da Silva C."/>
            <person name="Gautier A."/>
            <person name="Giraud C."/>
            <person name="Giraud T."/>
            <person name="Gonzalez C."/>
            <person name="Grossetete S."/>
            <person name="Guldener U."/>
            <person name="Henrissat B."/>
            <person name="Howlett B.J."/>
            <person name="Kodira C."/>
            <person name="Kretschmer M."/>
            <person name="Lappartient A."/>
            <person name="Leroch M."/>
            <person name="Levis C."/>
            <person name="Mauceli E."/>
            <person name="Neuveglise C."/>
            <person name="Oeser B."/>
            <person name="Pearson M."/>
            <person name="Poulain J."/>
            <person name="Poussereau N."/>
            <person name="Quesneville H."/>
            <person name="Rascle C."/>
            <person name="Schumacher J."/>
            <person name="Segurens B."/>
            <person name="Sexton A."/>
            <person name="Silva E."/>
            <person name="Sirven C."/>
            <person name="Soanes D.M."/>
            <person name="Talbot N.J."/>
            <person name="Templeton M."/>
            <person name="Yandava C."/>
            <person name="Yarden O."/>
            <person name="Zeng Q."/>
            <person name="Rollins J.A."/>
            <person name="Lebrun M.H."/>
            <person name="Dickman M."/>
        </authorList>
    </citation>
    <scope>NUCLEOTIDE SEQUENCE [LARGE SCALE GENOMIC DNA]</scope>
    <source>
        <strain evidence="2">T4</strain>
    </source>
</reference>
<dbReference type="InParanoid" id="G2Y3A7"/>
<protein>
    <submittedName>
        <fullName evidence="1">Uncharacterized protein</fullName>
    </submittedName>
</protein>
<accession>G2Y3A7</accession>
<dbReference type="Proteomes" id="UP000008177">
    <property type="component" value="Unplaced contigs"/>
</dbReference>